<dbReference type="InterPro" id="IPR036258">
    <property type="entry name" value="Apyrase_sf"/>
</dbReference>
<keyword evidence="3" id="KW-0378">Hydrolase</keyword>
<name>A0AA35R012_GEOBA</name>
<organism evidence="8 9">
    <name type="scientific">Geodia barretti</name>
    <name type="common">Barrett's horny sponge</name>
    <dbReference type="NCBI Taxonomy" id="519541"/>
    <lineage>
        <taxon>Eukaryota</taxon>
        <taxon>Metazoa</taxon>
        <taxon>Porifera</taxon>
        <taxon>Demospongiae</taxon>
        <taxon>Heteroscleromorpha</taxon>
        <taxon>Tetractinellida</taxon>
        <taxon>Astrophorina</taxon>
        <taxon>Geodiidae</taxon>
        <taxon>Geodia</taxon>
    </lineage>
</organism>
<accession>A0AA35R012</accession>
<comment type="caution">
    <text evidence="8">The sequence shown here is derived from an EMBL/GenBank/DDBJ whole genome shotgun (WGS) entry which is preliminary data.</text>
</comment>
<feature type="binding site" evidence="6">
    <location>
        <position position="152"/>
    </location>
    <ligand>
        <name>Ca(2+)</name>
        <dbReference type="ChEBI" id="CHEBI:29108"/>
    </ligand>
</feature>
<dbReference type="Gene3D" id="2.120.10.100">
    <property type="entry name" value="Apyrase"/>
    <property type="match status" value="1"/>
</dbReference>
<dbReference type="PANTHER" id="PTHR13023:SF3">
    <property type="entry name" value="SOLUBLE CALCIUM-ACTIVATED NUCLEOTIDASE 1"/>
    <property type="match status" value="1"/>
</dbReference>
<feature type="transmembrane region" description="Helical" evidence="7">
    <location>
        <begin position="20"/>
        <end position="37"/>
    </location>
</feature>
<dbReference type="FunFam" id="2.120.10.100:FF:000001">
    <property type="entry name" value="Soluble calcium-activated nucleotidase 1"/>
    <property type="match status" value="1"/>
</dbReference>
<dbReference type="GO" id="GO:0030166">
    <property type="term" value="P:proteoglycan biosynthetic process"/>
    <property type="evidence" value="ECO:0007669"/>
    <property type="project" value="TreeGrafter"/>
</dbReference>
<dbReference type="AlphaFoldDB" id="A0AA35R012"/>
<keyword evidence="9" id="KW-1185">Reference proteome</keyword>
<dbReference type="GO" id="GO:0004382">
    <property type="term" value="F:GDP phosphatase activity"/>
    <property type="evidence" value="ECO:0007669"/>
    <property type="project" value="TreeGrafter"/>
</dbReference>
<dbReference type="SUPFAM" id="SSF101887">
    <property type="entry name" value="Apyrase"/>
    <property type="match status" value="1"/>
</dbReference>
<reference evidence="8" key="1">
    <citation type="submission" date="2023-03" db="EMBL/GenBank/DDBJ databases">
        <authorList>
            <person name="Steffen K."/>
            <person name="Cardenas P."/>
        </authorList>
    </citation>
    <scope>NUCLEOTIDE SEQUENCE</scope>
</reference>
<feature type="binding site" evidence="6">
    <location>
        <position position="199"/>
    </location>
    <ligand>
        <name>Ca(2+)</name>
        <dbReference type="ChEBI" id="CHEBI:29108"/>
    </ligand>
</feature>
<dbReference type="Pfam" id="PF06079">
    <property type="entry name" value="Apyrase"/>
    <property type="match status" value="1"/>
</dbReference>
<evidence type="ECO:0000256" key="2">
    <source>
        <dbReference type="ARBA" id="ARBA00022723"/>
    </source>
</evidence>
<dbReference type="InterPro" id="IPR009283">
    <property type="entry name" value="Apyrase"/>
</dbReference>
<dbReference type="EMBL" id="CASHTH010000294">
    <property type="protein sequence ID" value="CAI7997188.1"/>
    <property type="molecule type" value="Genomic_DNA"/>
</dbReference>
<evidence type="ECO:0000313" key="9">
    <source>
        <dbReference type="Proteomes" id="UP001174909"/>
    </source>
</evidence>
<keyword evidence="7" id="KW-1133">Transmembrane helix</keyword>
<comment type="similarity">
    <text evidence="5">Belongs to the apyrase family.</text>
</comment>
<feature type="binding site" evidence="6">
    <location>
        <position position="329"/>
    </location>
    <ligand>
        <name>Ca(2+)</name>
        <dbReference type="ChEBI" id="CHEBI:29108"/>
    </ligand>
</feature>
<feature type="binding site" evidence="6">
    <location>
        <position position="268"/>
    </location>
    <ligand>
        <name>Ca(2+)</name>
        <dbReference type="ChEBI" id="CHEBI:29108"/>
    </ligand>
</feature>
<evidence type="ECO:0000256" key="7">
    <source>
        <dbReference type="SAM" id="Phobius"/>
    </source>
</evidence>
<sequence>MSETSGETVPMLPVRLSYRALYLFLFACALCIIFLLLPGRRLSCCPNETSGQTSGRAPVFHMSDNDLSQNSFMYNGTYPLTAPQTAAGLEYRVGLVEDPDESSRKGESFKWSSNLKTGGLVVHRDGSIGFKIENTIELTSYLSEKGRGAELSELIVFNGRLYTVDDRSGIIFEVRGGQLVPWVILEDGPGTVGKGFKAEWMAVKGHMLYVGGLGKVWTTQTGEYVNDHPQWVKVVSPEGVVHHQPWSRVYNDMKLSAGIGTQGYIIHESAAWSPANRKWYFLPRRASNERYNDVADEHRATNLMITADENLSNMETTHIGPLNNVHGFSSFKFLPGSRDSVIVALKSEENRGTIATYITAFDLSGKTLMAEQKIADVKLEGIEFI</sequence>
<keyword evidence="4 6" id="KW-0106">Calcium</keyword>
<evidence type="ECO:0000256" key="3">
    <source>
        <dbReference type="ARBA" id="ARBA00022801"/>
    </source>
</evidence>
<dbReference type="PANTHER" id="PTHR13023">
    <property type="entry name" value="APYRASE"/>
    <property type="match status" value="1"/>
</dbReference>
<keyword evidence="2 6" id="KW-0479">Metal-binding</keyword>
<evidence type="ECO:0000313" key="8">
    <source>
        <dbReference type="EMBL" id="CAI7997188.1"/>
    </source>
</evidence>
<dbReference type="GO" id="GO:0005509">
    <property type="term" value="F:calcium ion binding"/>
    <property type="evidence" value="ECO:0007669"/>
    <property type="project" value="InterPro"/>
</dbReference>
<gene>
    <name evidence="8" type="ORF">GBAR_LOCUS2088</name>
</gene>
<dbReference type="Proteomes" id="UP001174909">
    <property type="component" value="Unassembled WGS sequence"/>
</dbReference>
<feature type="binding site" evidence="6">
    <location>
        <position position="380"/>
    </location>
    <ligand>
        <name>Ca(2+)</name>
        <dbReference type="ChEBI" id="CHEBI:29108"/>
    </ligand>
</feature>
<keyword evidence="7" id="KW-0812">Transmembrane</keyword>
<evidence type="ECO:0000256" key="4">
    <source>
        <dbReference type="ARBA" id="ARBA00022837"/>
    </source>
</evidence>
<protein>
    <submittedName>
        <fullName evidence="8">Soluble calcium-activated nucleotidase 1</fullName>
    </submittedName>
</protein>
<dbReference type="GO" id="GO:0045134">
    <property type="term" value="F:UDP phosphatase activity"/>
    <property type="evidence" value="ECO:0007669"/>
    <property type="project" value="TreeGrafter"/>
</dbReference>
<proteinExistence type="inferred from homology"/>
<evidence type="ECO:0000256" key="5">
    <source>
        <dbReference type="ARBA" id="ARBA00025738"/>
    </source>
</evidence>
<keyword evidence="7" id="KW-0472">Membrane</keyword>
<feature type="binding site" evidence="6">
    <location>
        <position position="153"/>
    </location>
    <ligand>
        <name>Ca(2+)</name>
        <dbReference type="ChEBI" id="CHEBI:29108"/>
    </ligand>
</feature>
<comment type="cofactor">
    <cofactor evidence="1 6">
        <name>Ca(2+)</name>
        <dbReference type="ChEBI" id="CHEBI:29108"/>
    </cofactor>
</comment>
<evidence type="ECO:0000256" key="1">
    <source>
        <dbReference type="ARBA" id="ARBA00001913"/>
    </source>
</evidence>
<evidence type="ECO:0000256" key="6">
    <source>
        <dbReference type="PIRSR" id="PIRSR609283-1"/>
    </source>
</evidence>